<evidence type="ECO:0000256" key="1">
    <source>
        <dbReference type="ARBA" id="ARBA00038283"/>
    </source>
</evidence>
<evidence type="ECO:0000313" key="5">
    <source>
        <dbReference type="Proteomes" id="UP000003394"/>
    </source>
</evidence>
<gene>
    <name evidence="4" type="ORF">AM202_00145</name>
</gene>
<feature type="domain" description="Initiator Rep protein WH1" evidence="3">
    <location>
        <begin position="20"/>
        <end position="192"/>
    </location>
</feature>
<feature type="region of interest" description="Disordered" evidence="2">
    <location>
        <begin position="280"/>
        <end position="323"/>
    </location>
</feature>
<evidence type="ECO:0000256" key="2">
    <source>
        <dbReference type="SAM" id="MobiDB-lite"/>
    </source>
</evidence>
<dbReference type="InterPro" id="IPR036390">
    <property type="entry name" value="WH_DNA-bd_sf"/>
</dbReference>
<reference evidence="4 5" key="1">
    <citation type="journal article" date="2010" name="Vet. Microbiol.">
        <title>Production of haemolysins by strains of the Actinobacillus minor/porcitonsillarum complex.</title>
        <authorList>
            <person name="Arya G."/>
            <person name="Niven D.F."/>
        </authorList>
    </citation>
    <scope>NUCLEOTIDE SEQUENCE [LARGE SCALE GENOMIC DNA]</scope>
    <source>
        <strain evidence="5">strain 202</strain>
    </source>
</reference>
<dbReference type="Gene3D" id="1.10.10.10">
    <property type="entry name" value="Winged helix-like DNA-binding domain superfamily/Winged helix DNA-binding domain"/>
    <property type="match status" value="2"/>
</dbReference>
<dbReference type="InterPro" id="IPR036388">
    <property type="entry name" value="WH-like_DNA-bd_sf"/>
</dbReference>
<dbReference type="Proteomes" id="UP000003394">
    <property type="component" value="Unassembled WGS sequence"/>
</dbReference>
<sequence length="323" mass="37581">MEQLKEIAKQNKALAEQRVIFRNELNTYSSKLTKLQKSLIFFALSSIKQEDRDNLSALQLSQKPILIKVQDFLTVCNIDPKKQKNIYKDIETEILDLQKKPITYVDKHGAVHNISWFTKTSYYSKESVRNYNDDDLIKKDLKFLDGHSYYLIYFTSEIANHLVKLKSNFMSYSFLISHNFDNKYSARIYELLQEHKNSGRICVPMKDFVSRLALPKSYMVRSQLKHYVLEKVKEDINGKLPGLGFDHDFDKYNNVILIKNKKISDDYFSDEIKKITQISDTDADTSSNSTTSITSTSSLLDNVKEKEQEKGQAVTFKEDIDEE</sequence>
<dbReference type="SUPFAM" id="SSF46785">
    <property type="entry name" value="Winged helix' DNA-binding domain"/>
    <property type="match status" value="2"/>
</dbReference>
<dbReference type="Pfam" id="PF01051">
    <property type="entry name" value="Rep3_N"/>
    <property type="match status" value="1"/>
</dbReference>
<comment type="caution">
    <text evidence="4">The sequence shown here is derived from an EMBL/GenBank/DDBJ whole genome shotgun (WGS) entry which is preliminary data.</text>
</comment>
<accession>A0ABP2GRM2</accession>
<comment type="similarity">
    <text evidence="1">Belongs to the initiator RepB protein family.</text>
</comment>
<keyword evidence="5" id="KW-1185">Reference proteome</keyword>
<evidence type="ECO:0000259" key="3">
    <source>
        <dbReference type="Pfam" id="PF01051"/>
    </source>
</evidence>
<name>A0ABP2GRM2_9PAST</name>
<proteinExistence type="inferred from homology"/>
<organism evidence="4 5">
    <name type="scientific">Actinobacillus minor 202</name>
    <dbReference type="NCBI Taxonomy" id="591023"/>
    <lineage>
        <taxon>Bacteria</taxon>
        <taxon>Pseudomonadati</taxon>
        <taxon>Pseudomonadota</taxon>
        <taxon>Gammaproteobacteria</taxon>
        <taxon>Pasteurellales</taxon>
        <taxon>Pasteurellaceae</taxon>
        <taxon>Actinobacillus</taxon>
    </lineage>
</organism>
<dbReference type="EMBL" id="ACFT01000065">
    <property type="protein sequence ID" value="EEV24589.1"/>
    <property type="molecule type" value="Genomic_DNA"/>
</dbReference>
<evidence type="ECO:0000313" key="4">
    <source>
        <dbReference type="EMBL" id="EEV24589.1"/>
    </source>
</evidence>
<protein>
    <submittedName>
        <fullName evidence="4">Replication protein</fullName>
    </submittedName>
</protein>
<dbReference type="InterPro" id="IPR000525">
    <property type="entry name" value="Initiator_Rep_WH1"/>
</dbReference>
<feature type="compositionally biased region" description="Low complexity" evidence="2">
    <location>
        <begin position="280"/>
        <end position="301"/>
    </location>
</feature>